<gene>
    <name evidence="2" type="ORF">Fmac_014612</name>
</gene>
<dbReference type="Proteomes" id="UP001603857">
    <property type="component" value="Unassembled WGS sequence"/>
</dbReference>
<keyword evidence="3" id="KW-1185">Reference proteome</keyword>
<proteinExistence type="predicted"/>
<name>A0ABD1MC80_9FABA</name>
<feature type="region of interest" description="Disordered" evidence="1">
    <location>
        <begin position="25"/>
        <end position="57"/>
    </location>
</feature>
<accession>A0ABD1MC80</accession>
<evidence type="ECO:0000313" key="2">
    <source>
        <dbReference type="EMBL" id="KAL2333399.1"/>
    </source>
</evidence>
<comment type="caution">
    <text evidence="2">The sequence shown here is derived from an EMBL/GenBank/DDBJ whole genome shotgun (WGS) entry which is preliminary data.</text>
</comment>
<dbReference type="EMBL" id="JBGMDY010000005">
    <property type="protein sequence ID" value="KAL2333399.1"/>
    <property type="molecule type" value="Genomic_DNA"/>
</dbReference>
<evidence type="ECO:0000313" key="3">
    <source>
        <dbReference type="Proteomes" id="UP001603857"/>
    </source>
</evidence>
<evidence type="ECO:0000256" key="1">
    <source>
        <dbReference type="SAM" id="MobiDB-lite"/>
    </source>
</evidence>
<reference evidence="2 3" key="1">
    <citation type="submission" date="2024-08" db="EMBL/GenBank/DDBJ databases">
        <title>Insights into the chromosomal genome structure of Flemingia macrophylla.</title>
        <authorList>
            <person name="Ding Y."/>
            <person name="Zhao Y."/>
            <person name="Bi W."/>
            <person name="Wu M."/>
            <person name="Zhao G."/>
            <person name="Gong Y."/>
            <person name="Li W."/>
            <person name="Zhang P."/>
        </authorList>
    </citation>
    <scope>NUCLEOTIDE SEQUENCE [LARGE SCALE GENOMIC DNA]</scope>
    <source>
        <strain evidence="2">DYQJB</strain>
        <tissue evidence="2">Leaf</tissue>
    </source>
</reference>
<dbReference type="AlphaFoldDB" id="A0ABD1MC80"/>
<protein>
    <submittedName>
        <fullName evidence="2">Uncharacterized protein</fullName>
    </submittedName>
</protein>
<sequence length="74" mass="8048">MMMDSFSSLCSSSFVFRRDLLSWGSSTRRDTDTTTPRPPPPRPTPNGEEDDGNGAVGLEEAWGATCALELDPNI</sequence>
<organism evidence="2 3">
    <name type="scientific">Flemingia macrophylla</name>
    <dbReference type="NCBI Taxonomy" id="520843"/>
    <lineage>
        <taxon>Eukaryota</taxon>
        <taxon>Viridiplantae</taxon>
        <taxon>Streptophyta</taxon>
        <taxon>Embryophyta</taxon>
        <taxon>Tracheophyta</taxon>
        <taxon>Spermatophyta</taxon>
        <taxon>Magnoliopsida</taxon>
        <taxon>eudicotyledons</taxon>
        <taxon>Gunneridae</taxon>
        <taxon>Pentapetalae</taxon>
        <taxon>rosids</taxon>
        <taxon>fabids</taxon>
        <taxon>Fabales</taxon>
        <taxon>Fabaceae</taxon>
        <taxon>Papilionoideae</taxon>
        <taxon>50 kb inversion clade</taxon>
        <taxon>NPAAA clade</taxon>
        <taxon>indigoferoid/millettioid clade</taxon>
        <taxon>Phaseoleae</taxon>
        <taxon>Flemingia</taxon>
    </lineage>
</organism>